<keyword evidence="4 5" id="KW-0472">Membrane</keyword>
<comment type="subcellular location">
    <subcellularLocation>
        <location evidence="1">Membrane</location>
        <topology evidence="1">Multi-pass membrane protein</topology>
    </subcellularLocation>
</comment>
<keyword evidence="2 5" id="KW-0812">Transmembrane</keyword>
<dbReference type="GO" id="GO:0005886">
    <property type="term" value="C:plasma membrane"/>
    <property type="evidence" value="ECO:0007669"/>
    <property type="project" value="TreeGrafter"/>
</dbReference>
<dbReference type="RefSeq" id="WP_008414215.1">
    <property type="nucleotide sequence ID" value="NC_014298.1"/>
</dbReference>
<dbReference type="Gene3D" id="1.20.1080.10">
    <property type="entry name" value="Glycerol uptake facilitator protein"/>
    <property type="match status" value="1"/>
</dbReference>
<dbReference type="InterPro" id="IPR023271">
    <property type="entry name" value="Aquaporin-like"/>
</dbReference>
<dbReference type="GO" id="GO:0015499">
    <property type="term" value="F:formate transmembrane transporter activity"/>
    <property type="evidence" value="ECO:0007669"/>
    <property type="project" value="TreeGrafter"/>
</dbReference>
<keyword evidence="3 5" id="KW-1133">Transmembrane helix</keyword>
<accession>L9VV50</accession>
<keyword evidence="7" id="KW-1185">Reference proteome</keyword>
<evidence type="ECO:0000256" key="2">
    <source>
        <dbReference type="ARBA" id="ARBA00022692"/>
    </source>
</evidence>
<name>L9VV50_HALJB</name>
<dbReference type="EMBL" id="AOHV01000008">
    <property type="protein sequence ID" value="ELY40906.1"/>
    <property type="molecule type" value="Genomic_DNA"/>
</dbReference>
<proteinExistence type="predicted"/>
<dbReference type="Proteomes" id="UP000011645">
    <property type="component" value="Unassembled WGS sequence"/>
</dbReference>
<evidence type="ECO:0000256" key="4">
    <source>
        <dbReference type="ARBA" id="ARBA00023136"/>
    </source>
</evidence>
<feature type="transmembrane region" description="Helical" evidence="5">
    <location>
        <begin position="82"/>
        <end position="103"/>
    </location>
</feature>
<feature type="transmembrane region" description="Helical" evidence="5">
    <location>
        <begin position="39"/>
        <end position="62"/>
    </location>
</feature>
<dbReference type="Pfam" id="PF01226">
    <property type="entry name" value="Form_Nir_trans"/>
    <property type="match status" value="1"/>
</dbReference>
<dbReference type="PANTHER" id="PTHR30520">
    <property type="entry name" value="FORMATE TRANSPORTER-RELATED"/>
    <property type="match status" value="1"/>
</dbReference>
<evidence type="ECO:0000256" key="5">
    <source>
        <dbReference type="SAM" id="Phobius"/>
    </source>
</evidence>
<evidence type="ECO:0000313" key="7">
    <source>
        <dbReference type="Proteomes" id="UP000011645"/>
    </source>
</evidence>
<sequence length="151" mass="16663">MEGIRTAWWDLFYKDVFAGFIVAGVVWLDFAARDTAFRLVLVYLAFLAIPTAGLYHSVVTAAEMLFLVFEDRIGIIVGTIDFLLPVLLGNTIGGVVLVTLINYAQTSKNRMEFANVQQITPLTPREWLFGGLVGRAHVAGESVEDSANHDD</sequence>
<evidence type="ECO:0000313" key="6">
    <source>
        <dbReference type="EMBL" id="ELY40906.1"/>
    </source>
</evidence>
<gene>
    <name evidence="6" type="ORF">C497_02457</name>
</gene>
<evidence type="ECO:0000256" key="3">
    <source>
        <dbReference type="ARBA" id="ARBA00022989"/>
    </source>
</evidence>
<feature type="transmembrane region" description="Helical" evidence="5">
    <location>
        <begin position="12"/>
        <end position="32"/>
    </location>
</feature>
<comment type="caution">
    <text evidence="6">The sequence shown here is derived from an EMBL/GenBank/DDBJ whole genome shotgun (WGS) entry which is preliminary data.</text>
</comment>
<dbReference type="GeneID" id="70692696"/>
<reference evidence="6 7" key="1">
    <citation type="journal article" date="2014" name="PLoS Genet.">
        <title>Phylogenetically driven sequencing of extremely halophilic archaea reveals strategies for static and dynamic osmo-response.</title>
        <authorList>
            <person name="Becker E.A."/>
            <person name="Seitzer P.M."/>
            <person name="Tritt A."/>
            <person name="Larsen D."/>
            <person name="Krusor M."/>
            <person name="Yao A.I."/>
            <person name="Wu D."/>
            <person name="Madern D."/>
            <person name="Eisen J.A."/>
            <person name="Darling A.E."/>
            <person name="Facciotti M.T."/>
        </authorList>
    </citation>
    <scope>NUCLEOTIDE SEQUENCE [LARGE SCALE GENOMIC DNA]</scope>
    <source>
        <strain evidence="7">DSM 18796 / CECT 7217 / JCM 14584 / KCTC 4019 / B3</strain>
    </source>
</reference>
<organism evidence="6 7">
    <name type="scientific">Halalkalicoccus jeotgali (strain DSM 18796 / CECT 7217 / JCM 14584 / KCTC 4019 / B3)</name>
    <dbReference type="NCBI Taxonomy" id="795797"/>
    <lineage>
        <taxon>Archaea</taxon>
        <taxon>Methanobacteriati</taxon>
        <taxon>Methanobacteriota</taxon>
        <taxon>Stenosarchaea group</taxon>
        <taxon>Halobacteria</taxon>
        <taxon>Halobacteriales</taxon>
        <taxon>Halococcaceae</taxon>
        <taxon>Halalkalicoccus</taxon>
    </lineage>
</organism>
<protein>
    <submittedName>
        <fullName evidence="6">Formate/nitrite transporter</fullName>
    </submittedName>
</protein>
<evidence type="ECO:0000256" key="1">
    <source>
        <dbReference type="ARBA" id="ARBA00004141"/>
    </source>
</evidence>
<dbReference type="AlphaFoldDB" id="L9VV50"/>
<dbReference type="PANTHER" id="PTHR30520:SF2">
    <property type="entry name" value="INNER MEMBRANE PROTEIN YFDC"/>
    <property type="match status" value="1"/>
</dbReference>
<dbReference type="InterPro" id="IPR000292">
    <property type="entry name" value="For/NO2_transpt"/>
</dbReference>